<name>A0A8J3EMI7_9BACL</name>
<accession>A0A8J3EMI7</accession>
<proteinExistence type="predicted"/>
<sequence>MGIEKEENQQPKSFFQSKILWIVIALIVLIGCIIGGILYHNYLVAKPGKIYLKKVNDVAENILINNSSADLMIYQYEDVWDEAIQKENDIDKAVNDQYKVFEEDGSISQLNSDQAKIQKRISDLSDYPKGYKEYYDLIKECNTTNLRYVNLAIDPSGLTYQSYRDKTLKISKQFLKEYDQIMNRIKQKPH</sequence>
<comment type="caution">
    <text evidence="2">The sequence shown here is derived from an EMBL/GenBank/DDBJ whole genome shotgun (WGS) entry which is preliminary data.</text>
</comment>
<gene>
    <name evidence="2" type="ORF">GCM10007096_24330</name>
</gene>
<keyword evidence="1" id="KW-1133">Transmembrane helix</keyword>
<reference evidence="2" key="2">
    <citation type="submission" date="2020-09" db="EMBL/GenBank/DDBJ databases">
        <authorList>
            <person name="Sun Q."/>
            <person name="Zhou Y."/>
        </authorList>
    </citation>
    <scope>NUCLEOTIDE SEQUENCE</scope>
    <source>
        <strain evidence="2">CGMCC 1.12777</strain>
    </source>
</reference>
<dbReference type="Proteomes" id="UP000656813">
    <property type="component" value="Unassembled WGS sequence"/>
</dbReference>
<dbReference type="EMBL" id="BMFV01000018">
    <property type="protein sequence ID" value="GGH83448.1"/>
    <property type="molecule type" value="Genomic_DNA"/>
</dbReference>
<keyword evidence="1" id="KW-0472">Membrane</keyword>
<dbReference type="PROSITE" id="PS51257">
    <property type="entry name" value="PROKAR_LIPOPROTEIN"/>
    <property type="match status" value="1"/>
</dbReference>
<keyword evidence="1" id="KW-0812">Transmembrane</keyword>
<evidence type="ECO:0008006" key="4">
    <source>
        <dbReference type="Google" id="ProtNLM"/>
    </source>
</evidence>
<feature type="transmembrane region" description="Helical" evidence="1">
    <location>
        <begin position="20"/>
        <end position="44"/>
    </location>
</feature>
<dbReference type="RefSeq" id="WP_188497644.1">
    <property type="nucleotide sequence ID" value="NZ_BMFV01000018.1"/>
</dbReference>
<evidence type="ECO:0000313" key="3">
    <source>
        <dbReference type="Proteomes" id="UP000656813"/>
    </source>
</evidence>
<organism evidence="2 3">
    <name type="scientific">Pullulanibacillus pueri</name>
    <dbReference type="NCBI Taxonomy" id="1437324"/>
    <lineage>
        <taxon>Bacteria</taxon>
        <taxon>Bacillati</taxon>
        <taxon>Bacillota</taxon>
        <taxon>Bacilli</taxon>
        <taxon>Bacillales</taxon>
        <taxon>Sporolactobacillaceae</taxon>
        <taxon>Pullulanibacillus</taxon>
    </lineage>
</organism>
<keyword evidence="3" id="KW-1185">Reference proteome</keyword>
<evidence type="ECO:0000313" key="2">
    <source>
        <dbReference type="EMBL" id="GGH83448.1"/>
    </source>
</evidence>
<dbReference type="AlphaFoldDB" id="A0A8J3EMI7"/>
<reference evidence="2" key="1">
    <citation type="journal article" date="2014" name="Int. J. Syst. Evol. Microbiol.">
        <title>Complete genome sequence of Corynebacterium casei LMG S-19264T (=DSM 44701T), isolated from a smear-ripened cheese.</title>
        <authorList>
            <consortium name="US DOE Joint Genome Institute (JGI-PGF)"/>
            <person name="Walter F."/>
            <person name="Albersmeier A."/>
            <person name="Kalinowski J."/>
            <person name="Ruckert C."/>
        </authorList>
    </citation>
    <scope>NUCLEOTIDE SEQUENCE</scope>
    <source>
        <strain evidence="2">CGMCC 1.12777</strain>
    </source>
</reference>
<evidence type="ECO:0000256" key="1">
    <source>
        <dbReference type="SAM" id="Phobius"/>
    </source>
</evidence>
<protein>
    <recommendedName>
        <fullName evidence="4">Lipoprotein</fullName>
    </recommendedName>
</protein>